<evidence type="ECO:0000313" key="10">
    <source>
        <dbReference type="Proteomes" id="UP000289465"/>
    </source>
</evidence>
<dbReference type="GO" id="GO:0005886">
    <property type="term" value="C:plasma membrane"/>
    <property type="evidence" value="ECO:0007669"/>
    <property type="project" value="UniProtKB-SubCell"/>
</dbReference>
<accession>A0A446CXQ0</accession>
<feature type="transmembrane region" description="Helical" evidence="7">
    <location>
        <begin position="156"/>
        <end position="175"/>
    </location>
</feature>
<dbReference type="Pfam" id="PF13515">
    <property type="entry name" value="FUSC_2"/>
    <property type="match status" value="1"/>
</dbReference>
<keyword evidence="2" id="KW-1003">Cell membrane</keyword>
<evidence type="ECO:0000256" key="1">
    <source>
        <dbReference type="ARBA" id="ARBA00004651"/>
    </source>
</evidence>
<reference evidence="9 10" key="1">
    <citation type="submission" date="2018-07" db="EMBL/GenBank/DDBJ databases">
        <authorList>
            <person name="Peeters C."/>
        </authorList>
    </citation>
    <scope>NUCLEOTIDE SEQUENCE [LARGE SCALE GENOMIC DNA]</scope>
    <source>
        <strain evidence="9 10">LMG 30378</strain>
    </source>
</reference>
<feature type="transmembrane region" description="Helical" evidence="7">
    <location>
        <begin position="490"/>
        <end position="513"/>
    </location>
</feature>
<name>A0A446CXQ0_9BURK</name>
<dbReference type="InterPro" id="IPR049453">
    <property type="entry name" value="Memb_transporter_dom"/>
</dbReference>
<feature type="transmembrane region" description="Helical" evidence="7">
    <location>
        <begin position="525"/>
        <end position="544"/>
    </location>
</feature>
<feature type="transmembrane region" description="Helical" evidence="7">
    <location>
        <begin position="460"/>
        <end position="478"/>
    </location>
</feature>
<protein>
    <submittedName>
        <fullName evidence="9">Inner membrane protein YccS</fullName>
    </submittedName>
</protein>
<evidence type="ECO:0000313" key="9">
    <source>
        <dbReference type="EMBL" id="SSW72648.1"/>
    </source>
</evidence>
<dbReference type="AlphaFoldDB" id="A0A446CXQ0"/>
<dbReference type="EMBL" id="UFQC01000040">
    <property type="protein sequence ID" value="SSW72648.1"/>
    <property type="molecule type" value="Genomic_DNA"/>
</dbReference>
<evidence type="ECO:0000256" key="4">
    <source>
        <dbReference type="ARBA" id="ARBA00022989"/>
    </source>
</evidence>
<gene>
    <name evidence="9" type="primary">yccS_3</name>
    <name evidence="9" type="ORF">AVE30378_05252</name>
</gene>
<keyword evidence="5 7" id="KW-0472">Membrane</keyword>
<evidence type="ECO:0000259" key="8">
    <source>
        <dbReference type="Pfam" id="PF13515"/>
    </source>
</evidence>
<feature type="transmembrane region" description="Helical" evidence="7">
    <location>
        <begin position="108"/>
        <end position="126"/>
    </location>
</feature>
<proteinExistence type="inferred from homology"/>
<feature type="transmembrane region" description="Helical" evidence="7">
    <location>
        <begin position="181"/>
        <end position="203"/>
    </location>
</feature>
<dbReference type="OrthoDB" id="138020at2"/>
<feature type="transmembrane region" description="Helical" evidence="7">
    <location>
        <begin position="556"/>
        <end position="577"/>
    </location>
</feature>
<evidence type="ECO:0000256" key="6">
    <source>
        <dbReference type="ARBA" id="ARBA00043993"/>
    </source>
</evidence>
<dbReference type="PANTHER" id="PTHR30509:SF9">
    <property type="entry name" value="MULTIDRUG RESISTANCE PROTEIN MDTO"/>
    <property type="match status" value="1"/>
</dbReference>
<evidence type="ECO:0000256" key="3">
    <source>
        <dbReference type="ARBA" id="ARBA00022692"/>
    </source>
</evidence>
<evidence type="ECO:0000256" key="2">
    <source>
        <dbReference type="ARBA" id="ARBA00022475"/>
    </source>
</evidence>
<organism evidence="9 10">
    <name type="scientific">Achromobacter veterisilvae</name>
    <dbReference type="NCBI Taxonomy" id="2069367"/>
    <lineage>
        <taxon>Bacteria</taxon>
        <taxon>Pseudomonadati</taxon>
        <taxon>Pseudomonadota</taxon>
        <taxon>Betaproteobacteria</taxon>
        <taxon>Burkholderiales</taxon>
        <taxon>Alcaligenaceae</taxon>
        <taxon>Achromobacter</taxon>
    </lineage>
</organism>
<dbReference type="PANTHER" id="PTHR30509">
    <property type="entry name" value="P-HYDROXYBENZOIC ACID EFFLUX PUMP SUBUNIT-RELATED"/>
    <property type="match status" value="1"/>
</dbReference>
<comment type="subcellular location">
    <subcellularLocation>
        <location evidence="1">Cell membrane</location>
        <topology evidence="1">Multi-pass membrane protein</topology>
    </subcellularLocation>
</comment>
<keyword evidence="4 7" id="KW-1133">Transmembrane helix</keyword>
<evidence type="ECO:0000256" key="5">
    <source>
        <dbReference type="ARBA" id="ARBA00023136"/>
    </source>
</evidence>
<feature type="transmembrane region" description="Helical" evidence="7">
    <location>
        <begin position="58"/>
        <end position="79"/>
    </location>
</feature>
<evidence type="ECO:0000256" key="7">
    <source>
        <dbReference type="SAM" id="Phobius"/>
    </source>
</evidence>
<keyword evidence="3 7" id="KW-0812">Transmembrane</keyword>
<dbReference type="Proteomes" id="UP000289465">
    <property type="component" value="Unassembled WGS sequence"/>
</dbReference>
<sequence>MRIGPRATGEYPAPWTDRIATSCRHGRVCVFRPPGAFLPFSFRVTNLLSRWRASARHVLWLDALQAAAISAAPVILAALAHEPRLGWTAIAAFWACFGDPGGPLRQRAGAMLALGLIGALFCFLASASAGHLWLLLPLTFLCCTFGGLLRVLGPAAAIVGTLLSAGFVVAAELPAPTLADSLSYTLFFLAGAVWAILMTALVWRRRPWKDATLAVAHCYRGLADFAAALAHLYSGLAPAAGPQAWSAVTRPRRSAQRAALEAARARIREVQDSRPSRRARAHQLLYLLDSAEDSFIALVAAADLLESNAPRWLGRGAGAHLSQALHRYAAVCNAIASTSDVNDARQAECLRERLAHYGAGLRELRGSALAHAPDLASMAPVLDRLQQTAQSVAQSLFDHGGAPAAPARDRLAENRARGAWRSLRQNLRFESDAFRHALRVGVGATIAVALSKTFAVNHGYWMSLTLVFILQPYFATTWQRTLERVAGSVAGAIGASLLGLLLSTPLSVALAVLPIALGTFAARTIHYALFTFFLTSQFVLVSHIQQPEIYEPTLAALRAFNSVLGGILALLVGVLVWPEKEPRQLAGALARALERHADYARALILRKAGGGAAQDVVALRREACLSADNAEASLQRLQQNPVHRDRNVDTAVGLLNAMRRITAAGTVLEIQPPLSADTPEAAALRDYGQVLAGALHPRAPTPAPGPRQLALPAAIGQASPDLAGPLDRIAQQARQIRQLRERVERAPPAQ</sequence>
<feature type="domain" description="Integral membrane bound transporter" evidence="8">
    <location>
        <begin position="446"/>
        <end position="572"/>
    </location>
</feature>
<comment type="similarity">
    <text evidence="6">Belongs to the YccS/YhfK family.</text>
</comment>